<reference evidence="2" key="1">
    <citation type="submission" date="2017-02" db="EMBL/GenBank/DDBJ databases">
        <authorList>
            <person name="Regsiter A."/>
            <person name="William W."/>
        </authorList>
    </citation>
    <scope>NUCLEOTIDE SEQUENCE</scope>
    <source>
        <strain evidence="2">Bib</strain>
    </source>
</reference>
<accession>A0A3P3XHP2</accession>
<dbReference type="AlphaFoldDB" id="A0A3P3XHP2"/>
<sequence>MRIRRMYVSWAVMLLALVIAMMSLPDLLAAAQEISNLKPLLHVQTRWFDIYAPHELEAQAWRLSSFADNTYSKLNGFFDTQPSRHRIPVLISDIAHSLNGYSTLLPSNRIVIFLASADPRGQLASMADELESVFLHELVHCITLNERKGGWKALAWLGGDWVAPEGWMMPQALVEGTAVWAESRLSAENGAAGESRAEDDVAGRENQASAKSGRLNDPAALQIVRIEREWGQNRLLWDVSGLADFYGSGSLAYLYGGLFADYLAERFGPEILGQLWHDAAAGNIFRGFDGTALSKGILEVKTGVRPQTLWADFLSWIDSGMEKAGEVRDAVELFSGYIGAFDVGEGVVYYFDGDKKGVYARAILDGQRKGVESQGKEAESRGQGTEPRRLFAADENLRNIRFNVRFHALDIDWIRPLPDGRTIPARYQFDFETKTLSYIRDLPIPPAGAALAVAQNGSSRENIFLYDPWTDPESGTDYGLVRLGSTILPARRTAEGKTEMIDIPGYAVRWISPGFRLDSEGSAASRGIRFALTLIPENGISRLGILEEEHGSWLLLVQNQAPEGGICQPVYANVTKIVYLSSKKDGLKALNVLDIGEIDKQSTSASSLFSTIPVEWQDAVRWAQLHYLEAMQEPKQTAAIKKTDTLFPALFSSSRIPYAEGNTAGLVLTGSDLSERAAWQVFAGWDFSNWRPSESAHIQLGAGEWHVLFSVADQSVLYASLGRVSSVSAVLKWERSFVPLFRSLSADLHGIFAGFQDAYPLAEVFQLSPDSTSWAIGLDAQYQSLYRSRKPPYDQYGFALAAGADYEVASRSGFGGMSLGGSITVPGRVGLSAYGAYAPFGGVAFSPALRLLASGSSIMPSAVQAPYPSYREYSSLISLSNWYAFGEVDVRLFSIEAGWMLRMPLSPSWALRRIIGRAGVRGAGLEIDSTPSALCSAFARVEFDLAILAGMVATSHTMFSVEAAWAFMAQKVGGSPLHINIGINAEL</sequence>
<feature type="region of interest" description="Disordered" evidence="1">
    <location>
        <begin position="191"/>
        <end position="212"/>
    </location>
</feature>
<protein>
    <submittedName>
        <fullName evidence="2">Uncharacterized protein</fullName>
    </submittedName>
</protein>
<evidence type="ECO:0000256" key="1">
    <source>
        <dbReference type="SAM" id="MobiDB-lite"/>
    </source>
</evidence>
<name>A0A3P3XHP2_9SPIR</name>
<proteinExistence type="predicted"/>
<evidence type="ECO:0000313" key="2">
    <source>
        <dbReference type="EMBL" id="SLM12068.1"/>
    </source>
</evidence>
<dbReference type="EMBL" id="FWDM01000014">
    <property type="protein sequence ID" value="SLM12068.1"/>
    <property type="molecule type" value="Genomic_DNA"/>
</dbReference>
<organism evidence="2">
    <name type="scientific">uncultured spirochete</name>
    <dbReference type="NCBI Taxonomy" id="156406"/>
    <lineage>
        <taxon>Bacteria</taxon>
        <taxon>Pseudomonadati</taxon>
        <taxon>Spirochaetota</taxon>
        <taxon>Spirochaetia</taxon>
        <taxon>Spirochaetales</taxon>
        <taxon>environmental samples</taxon>
    </lineage>
</organism>
<gene>
    <name evidence="2" type="ORF">SPIROBIBN47_210199</name>
</gene>